<dbReference type="Proteomes" id="UP001500320">
    <property type="component" value="Unassembled WGS sequence"/>
</dbReference>
<keyword evidence="3" id="KW-1185">Reference proteome</keyword>
<protein>
    <submittedName>
        <fullName evidence="2">Uncharacterized protein</fullName>
    </submittedName>
</protein>
<sequence>MAHPQPGAPTTVARDGPNRHACTRIRSRITESADRPQIVPPAPPAHPDPMEGTRSPPDRDRPGR</sequence>
<organism evidence="2 3">
    <name type="scientific">Planomonospora alba</name>
    <dbReference type="NCBI Taxonomy" id="161354"/>
    <lineage>
        <taxon>Bacteria</taxon>
        <taxon>Bacillati</taxon>
        <taxon>Actinomycetota</taxon>
        <taxon>Actinomycetes</taxon>
        <taxon>Streptosporangiales</taxon>
        <taxon>Streptosporangiaceae</taxon>
        <taxon>Planomonospora</taxon>
    </lineage>
</organism>
<comment type="caution">
    <text evidence="2">The sequence shown here is derived from an EMBL/GenBank/DDBJ whole genome shotgun (WGS) entry which is preliminary data.</text>
</comment>
<reference evidence="3" key="1">
    <citation type="journal article" date="2019" name="Int. J. Syst. Evol. Microbiol.">
        <title>The Global Catalogue of Microorganisms (GCM) 10K type strain sequencing project: providing services to taxonomists for standard genome sequencing and annotation.</title>
        <authorList>
            <consortium name="The Broad Institute Genomics Platform"/>
            <consortium name="The Broad Institute Genome Sequencing Center for Infectious Disease"/>
            <person name="Wu L."/>
            <person name="Ma J."/>
        </authorList>
    </citation>
    <scope>NUCLEOTIDE SEQUENCE [LARGE SCALE GENOMIC DNA]</scope>
    <source>
        <strain evidence="3">JCM 9373</strain>
    </source>
</reference>
<feature type="region of interest" description="Disordered" evidence="1">
    <location>
        <begin position="27"/>
        <end position="64"/>
    </location>
</feature>
<evidence type="ECO:0000256" key="1">
    <source>
        <dbReference type="SAM" id="MobiDB-lite"/>
    </source>
</evidence>
<dbReference type="EMBL" id="BAAAUT010000002">
    <property type="protein sequence ID" value="GAA3115704.1"/>
    <property type="molecule type" value="Genomic_DNA"/>
</dbReference>
<evidence type="ECO:0000313" key="3">
    <source>
        <dbReference type="Proteomes" id="UP001500320"/>
    </source>
</evidence>
<accession>A0ABP6MIN5</accession>
<feature type="region of interest" description="Disordered" evidence="1">
    <location>
        <begin position="1"/>
        <end position="20"/>
    </location>
</feature>
<evidence type="ECO:0000313" key="2">
    <source>
        <dbReference type="EMBL" id="GAA3115704.1"/>
    </source>
</evidence>
<proteinExistence type="predicted"/>
<name>A0ABP6MIN5_9ACTN</name>
<feature type="compositionally biased region" description="Pro residues" evidence="1">
    <location>
        <begin position="38"/>
        <end position="47"/>
    </location>
</feature>
<gene>
    <name evidence="2" type="ORF">GCM10010466_03490</name>
</gene>
<feature type="compositionally biased region" description="Basic and acidic residues" evidence="1">
    <location>
        <begin position="48"/>
        <end position="64"/>
    </location>
</feature>